<evidence type="ECO:0008006" key="4">
    <source>
        <dbReference type="Google" id="ProtNLM"/>
    </source>
</evidence>
<dbReference type="EMBL" id="FOEF01000008">
    <property type="protein sequence ID" value="SEP41301.1"/>
    <property type="molecule type" value="Genomic_DNA"/>
</dbReference>
<sequence>MAGEGVPGASVSDLNFIVTGDPASAGGGGASAGGAGGGGFRLSPDDLKAELENLKKLSRRIDDQLRNAVPLWTIQSPGQDPASLRNTKASNTSGDYYRGHLSRQKSYADQIIQQMQKALGIHEGNDVQMGADIKTQGEGHF</sequence>
<name>A0A1H8XNF2_9PSEU</name>
<keyword evidence="3" id="KW-1185">Reference proteome</keyword>
<feature type="region of interest" description="Disordered" evidence="1">
    <location>
        <begin position="22"/>
        <end position="41"/>
    </location>
</feature>
<reference evidence="2 3" key="1">
    <citation type="submission" date="2016-10" db="EMBL/GenBank/DDBJ databases">
        <authorList>
            <person name="de Groot N.N."/>
        </authorList>
    </citation>
    <scope>NUCLEOTIDE SEQUENCE [LARGE SCALE GENOMIC DNA]</scope>
    <source>
        <strain evidence="2 3">DSM 44993</strain>
    </source>
</reference>
<organism evidence="2 3">
    <name type="scientific">Amycolatopsis saalfeldensis</name>
    <dbReference type="NCBI Taxonomy" id="394193"/>
    <lineage>
        <taxon>Bacteria</taxon>
        <taxon>Bacillati</taxon>
        <taxon>Actinomycetota</taxon>
        <taxon>Actinomycetes</taxon>
        <taxon>Pseudonocardiales</taxon>
        <taxon>Pseudonocardiaceae</taxon>
        <taxon>Amycolatopsis</taxon>
    </lineage>
</organism>
<feature type="region of interest" description="Disordered" evidence="1">
    <location>
        <begin position="74"/>
        <end position="95"/>
    </location>
</feature>
<evidence type="ECO:0000313" key="3">
    <source>
        <dbReference type="Proteomes" id="UP000198582"/>
    </source>
</evidence>
<gene>
    <name evidence="2" type="ORF">SAMN04489732_108122</name>
</gene>
<evidence type="ECO:0000256" key="1">
    <source>
        <dbReference type="SAM" id="MobiDB-lite"/>
    </source>
</evidence>
<dbReference type="AlphaFoldDB" id="A0A1H8XNF2"/>
<accession>A0A1H8XNF2</accession>
<proteinExistence type="predicted"/>
<feature type="compositionally biased region" description="Polar residues" evidence="1">
    <location>
        <begin position="74"/>
        <end position="94"/>
    </location>
</feature>
<dbReference type="Proteomes" id="UP000198582">
    <property type="component" value="Unassembled WGS sequence"/>
</dbReference>
<evidence type="ECO:0000313" key="2">
    <source>
        <dbReference type="EMBL" id="SEP41301.1"/>
    </source>
</evidence>
<protein>
    <recommendedName>
        <fullName evidence="4">PE family protein</fullName>
    </recommendedName>
</protein>
<feature type="compositionally biased region" description="Gly residues" evidence="1">
    <location>
        <begin position="25"/>
        <end position="40"/>
    </location>
</feature>